<evidence type="ECO:0000313" key="3">
    <source>
        <dbReference type="EMBL" id="QDU54222.1"/>
    </source>
</evidence>
<dbReference type="KEGG" id="amuc:Pan181_04020"/>
<dbReference type="Pfam" id="PF11845">
    <property type="entry name" value="Tll0287-like"/>
    <property type="match status" value="1"/>
</dbReference>
<evidence type="ECO:0000256" key="1">
    <source>
        <dbReference type="SAM" id="MobiDB-lite"/>
    </source>
</evidence>
<dbReference type="Proteomes" id="UP000315750">
    <property type="component" value="Chromosome"/>
</dbReference>
<sequence length="188" mass="20165">MLASIGCGREASVPTSSTERITPEELTDAEQQMLDRANEARQSLATNLKAKLVETLSSEGPAAAIAVCSEAAPEIAATAGSDHQVRIGRTSHLLRNPSNAPPEWAESYVDAQTPEQVLLRQAYGLRVLQPIRLETACLLCHGDPAKIAPEVTAALASRYPQDQARGFSEGDLRGWFWVEVDADNSAAN</sequence>
<evidence type="ECO:0000259" key="2">
    <source>
        <dbReference type="Pfam" id="PF11845"/>
    </source>
</evidence>
<organism evidence="3 4">
    <name type="scientific">Aeoliella mucimassa</name>
    <dbReference type="NCBI Taxonomy" id="2527972"/>
    <lineage>
        <taxon>Bacteria</taxon>
        <taxon>Pseudomonadati</taxon>
        <taxon>Planctomycetota</taxon>
        <taxon>Planctomycetia</taxon>
        <taxon>Pirellulales</taxon>
        <taxon>Lacipirellulaceae</taxon>
        <taxon>Aeoliella</taxon>
    </lineage>
</organism>
<dbReference type="EMBL" id="CP036278">
    <property type="protein sequence ID" value="QDU54222.1"/>
    <property type="molecule type" value="Genomic_DNA"/>
</dbReference>
<accession>A0A518AHM3</accession>
<dbReference type="InterPro" id="IPR021796">
    <property type="entry name" value="Tll0287-like_dom"/>
</dbReference>
<keyword evidence="4" id="KW-1185">Reference proteome</keyword>
<dbReference type="AlphaFoldDB" id="A0A518AHM3"/>
<evidence type="ECO:0000313" key="4">
    <source>
        <dbReference type="Proteomes" id="UP000315750"/>
    </source>
</evidence>
<proteinExistence type="predicted"/>
<protein>
    <recommendedName>
        <fullName evidence="2">Tll0287-like domain-containing protein</fullName>
    </recommendedName>
</protein>
<reference evidence="3 4" key="1">
    <citation type="submission" date="2019-02" db="EMBL/GenBank/DDBJ databases">
        <title>Deep-cultivation of Planctomycetes and their phenomic and genomic characterization uncovers novel biology.</title>
        <authorList>
            <person name="Wiegand S."/>
            <person name="Jogler M."/>
            <person name="Boedeker C."/>
            <person name="Pinto D."/>
            <person name="Vollmers J."/>
            <person name="Rivas-Marin E."/>
            <person name="Kohn T."/>
            <person name="Peeters S.H."/>
            <person name="Heuer A."/>
            <person name="Rast P."/>
            <person name="Oberbeckmann S."/>
            <person name="Bunk B."/>
            <person name="Jeske O."/>
            <person name="Meyerdierks A."/>
            <person name="Storesund J.E."/>
            <person name="Kallscheuer N."/>
            <person name="Luecker S."/>
            <person name="Lage O.M."/>
            <person name="Pohl T."/>
            <person name="Merkel B.J."/>
            <person name="Hornburger P."/>
            <person name="Mueller R.-W."/>
            <person name="Bruemmer F."/>
            <person name="Labrenz M."/>
            <person name="Spormann A.M."/>
            <person name="Op den Camp H."/>
            <person name="Overmann J."/>
            <person name="Amann R."/>
            <person name="Jetten M.S.M."/>
            <person name="Mascher T."/>
            <person name="Medema M.H."/>
            <person name="Devos D.P."/>
            <person name="Kaster A.-K."/>
            <person name="Ovreas L."/>
            <person name="Rohde M."/>
            <person name="Galperin M.Y."/>
            <person name="Jogler C."/>
        </authorList>
    </citation>
    <scope>NUCLEOTIDE SEQUENCE [LARGE SCALE GENOMIC DNA]</scope>
    <source>
        <strain evidence="3 4">Pan181</strain>
    </source>
</reference>
<gene>
    <name evidence="3" type="ORF">Pan181_04020</name>
</gene>
<feature type="region of interest" description="Disordered" evidence="1">
    <location>
        <begin position="1"/>
        <end position="23"/>
    </location>
</feature>
<name>A0A518AHM3_9BACT</name>
<feature type="domain" description="Tll0287-like" evidence="2">
    <location>
        <begin position="24"/>
        <end position="179"/>
    </location>
</feature>